<reference evidence="2 3" key="1">
    <citation type="submission" date="2019-09" db="EMBL/GenBank/DDBJ databases">
        <title>Bacillus ochoae sp. nov., Paenibacillus whitsoniae sp. nov., Paenibacillus spiritus sp. nov. Isolated from the Mars Exploration Rover during spacecraft assembly.</title>
        <authorList>
            <person name="Seuylemezian A."/>
            <person name="Vaishampayan P."/>
        </authorList>
    </citation>
    <scope>NUCLEOTIDE SEQUENCE [LARGE SCALE GENOMIC DNA]</scope>
    <source>
        <strain evidence="2 3">MER_111</strain>
    </source>
</reference>
<organism evidence="2 3">
    <name type="scientific">Paenibacillus spiritus</name>
    <dbReference type="NCBI Taxonomy" id="2496557"/>
    <lineage>
        <taxon>Bacteria</taxon>
        <taxon>Bacillati</taxon>
        <taxon>Bacillota</taxon>
        <taxon>Bacilli</taxon>
        <taxon>Bacillales</taxon>
        <taxon>Paenibacillaceae</taxon>
        <taxon>Paenibacillus</taxon>
    </lineage>
</organism>
<gene>
    <name evidence="2" type="ORF">F4V43_09195</name>
</gene>
<keyword evidence="1" id="KW-0812">Transmembrane</keyword>
<evidence type="ECO:0000256" key="1">
    <source>
        <dbReference type="SAM" id="Phobius"/>
    </source>
</evidence>
<feature type="transmembrane region" description="Helical" evidence="1">
    <location>
        <begin position="21"/>
        <end position="42"/>
    </location>
</feature>
<feature type="transmembrane region" description="Helical" evidence="1">
    <location>
        <begin position="178"/>
        <end position="199"/>
    </location>
</feature>
<dbReference type="PANTHER" id="PTHR37305:SF1">
    <property type="entry name" value="MEMBRANE PROTEIN"/>
    <property type="match status" value="1"/>
</dbReference>
<evidence type="ECO:0000313" key="2">
    <source>
        <dbReference type="EMBL" id="KAA9004805.1"/>
    </source>
</evidence>
<feature type="transmembrane region" description="Helical" evidence="1">
    <location>
        <begin position="105"/>
        <end position="129"/>
    </location>
</feature>
<comment type="caution">
    <text evidence="2">The sequence shown here is derived from an EMBL/GenBank/DDBJ whole genome shotgun (WGS) entry which is preliminary data.</text>
</comment>
<keyword evidence="1" id="KW-0472">Membrane</keyword>
<name>A0A5J5G9N2_9BACL</name>
<accession>A0A5J5G9N2</accession>
<protein>
    <submittedName>
        <fullName evidence="2">ABC transporter permease subunit</fullName>
    </submittedName>
</protein>
<feature type="transmembrane region" description="Helical" evidence="1">
    <location>
        <begin position="230"/>
        <end position="254"/>
    </location>
</feature>
<keyword evidence="3" id="KW-1185">Reference proteome</keyword>
<feature type="transmembrane region" description="Helical" evidence="1">
    <location>
        <begin position="149"/>
        <end position="171"/>
    </location>
</feature>
<evidence type="ECO:0000313" key="3">
    <source>
        <dbReference type="Proteomes" id="UP000367750"/>
    </source>
</evidence>
<dbReference type="AlphaFoldDB" id="A0A5J5G9N2"/>
<dbReference type="EMBL" id="VYKK01000012">
    <property type="protein sequence ID" value="KAA9004805.1"/>
    <property type="molecule type" value="Genomic_DNA"/>
</dbReference>
<proteinExistence type="predicted"/>
<dbReference type="Proteomes" id="UP000367750">
    <property type="component" value="Unassembled WGS sequence"/>
</dbReference>
<dbReference type="Pfam" id="PF12730">
    <property type="entry name" value="ABC2_membrane_4"/>
    <property type="match status" value="1"/>
</dbReference>
<dbReference type="OrthoDB" id="8613028at2"/>
<feature type="transmembrane region" description="Helical" evidence="1">
    <location>
        <begin position="62"/>
        <end position="84"/>
    </location>
</feature>
<keyword evidence="1" id="KW-1133">Transmembrane helix</keyword>
<dbReference type="PANTHER" id="PTHR37305">
    <property type="entry name" value="INTEGRAL MEMBRANE PROTEIN-RELATED"/>
    <property type="match status" value="1"/>
</dbReference>
<sequence length="261" mass="29071">MGNFASLLHNENIKVYSRIRTWVMLALLVLLGIALPVLFYTASDVGNRPGRWESFEMTMSVLFFLNSIFTVIIASDMVAGEFSWGTIKLLLIRPWSRSKILLSKYLSVVLFSLLTTVLLAVFALGTSFLLFKTGDITRYTKGDWTPATYMLTSIACSYVQLFITAALAFMVSSVFRASGLSIGLSLFLIFANGIIIAIFNPDHYSWAKYLLFNHLDLQMYMNSSTGPGGVTIGFSAAVLAVYYLVFMLISWLVFSKRDVAA</sequence>